<dbReference type="AlphaFoldDB" id="A0A935MVP9"/>
<protein>
    <submittedName>
        <fullName evidence="2">Uncharacterized protein</fullName>
    </submittedName>
</protein>
<name>A0A935MVP9_9RHOO</name>
<evidence type="ECO:0000256" key="1">
    <source>
        <dbReference type="SAM" id="Phobius"/>
    </source>
</evidence>
<proteinExistence type="predicted"/>
<keyword evidence="1" id="KW-0812">Transmembrane</keyword>
<keyword evidence="1" id="KW-1133">Transmembrane helix</keyword>
<accession>A0A935MVP9</accession>
<dbReference type="Proteomes" id="UP000739411">
    <property type="component" value="Unassembled WGS sequence"/>
</dbReference>
<evidence type="ECO:0000313" key="3">
    <source>
        <dbReference type="Proteomes" id="UP000739411"/>
    </source>
</evidence>
<comment type="caution">
    <text evidence="2">The sequence shown here is derived from an EMBL/GenBank/DDBJ whole genome shotgun (WGS) entry which is preliminary data.</text>
</comment>
<organism evidence="2 3">
    <name type="scientific">Candidatus Dechloromonas phosphorivorans</name>
    <dbReference type="NCBI Taxonomy" id="2899244"/>
    <lineage>
        <taxon>Bacteria</taxon>
        <taxon>Pseudomonadati</taxon>
        <taxon>Pseudomonadota</taxon>
        <taxon>Betaproteobacteria</taxon>
        <taxon>Rhodocyclales</taxon>
        <taxon>Azonexaceae</taxon>
        <taxon>Dechloromonas</taxon>
    </lineage>
</organism>
<keyword evidence="1" id="KW-0472">Membrane</keyword>
<gene>
    <name evidence="2" type="ORF">IPJ38_07215</name>
</gene>
<reference evidence="2 3" key="1">
    <citation type="submission" date="2020-10" db="EMBL/GenBank/DDBJ databases">
        <title>Connecting structure to function with the recovery of over 1000 high-quality activated sludge metagenome-assembled genomes encoding full-length rRNA genes using long-read sequencing.</title>
        <authorList>
            <person name="Singleton C.M."/>
            <person name="Petriglieri F."/>
            <person name="Kristensen J.M."/>
            <person name="Kirkegaard R.H."/>
            <person name="Michaelsen T.Y."/>
            <person name="Andersen M.H."/>
            <person name="Karst S.M."/>
            <person name="Dueholm M.S."/>
            <person name="Nielsen P.H."/>
            <person name="Albertsen M."/>
        </authorList>
    </citation>
    <scope>NUCLEOTIDE SEQUENCE [LARGE SCALE GENOMIC DNA]</scope>
    <source>
        <strain evidence="2">EsbW_18-Q3-R4-48_BATAC.463</strain>
    </source>
</reference>
<sequence>MNQLKRHFGQKAAFVSAIVCVALSLPMFGIFVWLLNERGMNDTWTPSALTTGFSFFLRCRALCLEPPAATVASARCYPLGDFLQGAVDS</sequence>
<feature type="transmembrane region" description="Helical" evidence="1">
    <location>
        <begin position="12"/>
        <end position="35"/>
    </location>
</feature>
<dbReference type="EMBL" id="JADJMS010000014">
    <property type="protein sequence ID" value="MBK7414932.1"/>
    <property type="molecule type" value="Genomic_DNA"/>
</dbReference>
<evidence type="ECO:0000313" key="2">
    <source>
        <dbReference type="EMBL" id="MBK7414932.1"/>
    </source>
</evidence>